<dbReference type="KEGG" id="nkr:NKOR_06205"/>
<gene>
    <name evidence="2" type="ORF">NKOR_06205</name>
</gene>
<organism evidence="2 3">
    <name type="scientific">Candidatus Nitrosopumilus koreensis AR1</name>
    <dbReference type="NCBI Taxonomy" id="1229908"/>
    <lineage>
        <taxon>Archaea</taxon>
        <taxon>Nitrososphaerota</taxon>
        <taxon>Nitrososphaeria</taxon>
        <taxon>Nitrosopumilales</taxon>
        <taxon>Nitrosopumilaceae</taxon>
        <taxon>Nitrosopumilus</taxon>
    </lineage>
</organism>
<dbReference type="PATRIC" id="fig|1229908.8.peg.1356"/>
<accession>K0B7H6</accession>
<dbReference type="HOGENOM" id="CLU_1782546_0_0_2"/>
<keyword evidence="1" id="KW-1133">Transmembrane helix</keyword>
<evidence type="ECO:0000313" key="3">
    <source>
        <dbReference type="Proteomes" id="UP000006101"/>
    </source>
</evidence>
<keyword evidence="1" id="KW-0812">Transmembrane</keyword>
<protein>
    <submittedName>
        <fullName evidence="2">Uncharacterized protein</fullName>
    </submittedName>
</protein>
<evidence type="ECO:0000313" key="2">
    <source>
        <dbReference type="EMBL" id="AFS81122.1"/>
    </source>
</evidence>
<dbReference type="GeneID" id="13725274"/>
<dbReference type="AlphaFoldDB" id="K0B7H6"/>
<dbReference type="RefSeq" id="WP_014963506.1">
    <property type="nucleotide sequence ID" value="NC_018655.1"/>
</dbReference>
<proteinExistence type="predicted"/>
<dbReference type="STRING" id="1229908.NKOR_06205"/>
<reference evidence="2 3" key="1">
    <citation type="journal article" date="2012" name="J. Bacteriol.">
        <title>Draft Genome Sequence of an Ammonia-Oxidizing Archaeon, "Candidatus Nitrosopumilus koreensis" AR1, from Marine Sediment.</title>
        <authorList>
            <person name="Park S.J."/>
            <person name="Kim J.G."/>
            <person name="Jung M.Y."/>
            <person name="Kim S.J."/>
            <person name="Cha I.T."/>
            <person name="Kwon K."/>
            <person name="Lee J.H."/>
            <person name="Rhee S.K."/>
        </authorList>
    </citation>
    <scope>NUCLEOTIDE SEQUENCE [LARGE SCALE GENOMIC DNA]</scope>
    <source>
        <strain evidence="2 3">AR1</strain>
    </source>
</reference>
<dbReference type="EMBL" id="CP003842">
    <property type="protein sequence ID" value="AFS81122.1"/>
    <property type="molecule type" value="Genomic_DNA"/>
</dbReference>
<evidence type="ECO:0000256" key="1">
    <source>
        <dbReference type="SAM" id="Phobius"/>
    </source>
</evidence>
<dbReference type="Proteomes" id="UP000006101">
    <property type="component" value="Chromosome"/>
</dbReference>
<keyword evidence="1" id="KW-0472">Membrane</keyword>
<feature type="transmembrane region" description="Helical" evidence="1">
    <location>
        <begin position="6"/>
        <end position="39"/>
    </location>
</feature>
<name>K0B7H6_9ARCH</name>
<sequence length="149" mass="17623">MKSIFIGIISAIVVFFLIQTVMPFPYGLILGIVSAGAILWYTKKHAFRDKDSLLNYRRIDPINEYEKEQNDEALRILEKKYIEEKITKEEYLKKKKEFENLEYHPRKCNFCGSEEFEFISKDQTRKTNESDSDLGDYKCKICGKKENEN</sequence>
<keyword evidence="3" id="KW-1185">Reference proteome</keyword>